<keyword evidence="1" id="KW-0812">Transmembrane</keyword>
<organism evidence="3 4">
    <name type="scientific">Hymenobacter cavernae</name>
    <dbReference type="NCBI Taxonomy" id="2044852"/>
    <lineage>
        <taxon>Bacteria</taxon>
        <taxon>Pseudomonadati</taxon>
        <taxon>Bacteroidota</taxon>
        <taxon>Cytophagia</taxon>
        <taxon>Cytophagales</taxon>
        <taxon>Hymenobacteraceae</taxon>
        <taxon>Hymenobacter</taxon>
    </lineage>
</organism>
<evidence type="ECO:0000256" key="1">
    <source>
        <dbReference type="SAM" id="Phobius"/>
    </source>
</evidence>
<evidence type="ECO:0000259" key="2">
    <source>
        <dbReference type="Pfam" id="PF07693"/>
    </source>
</evidence>
<feature type="transmembrane region" description="Helical" evidence="1">
    <location>
        <begin position="81"/>
        <end position="100"/>
    </location>
</feature>
<proteinExistence type="predicted"/>
<dbReference type="PANTHER" id="PTHR22674:SF6">
    <property type="entry name" value="NTPASE KAP FAMILY P-LOOP DOMAIN-CONTAINING PROTEIN 1"/>
    <property type="match status" value="1"/>
</dbReference>
<protein>
    <recommendedName>
        <fullName evidence="2">KAP NTPase domain-containing protein</fullName>
    </recommendedName>
</protein>
<dbReference type="SUPFAM" id="SSF52540">
    <property type="entry name" value="P-loop containing nucleoside triphosphate hydrolases"/>
    <property type="match status" value="1"/>
</dbReference>
<reference evidence="4" key="1">
    <citation type="journal article" date="2019" name="Int. J. Syst. Evol. Microbiol.">
        <title>The Global Catalogue of Microorganisms (GCM) 10K type strain sequencing project: providing services to taxonomists for standard genome sequencing and annotation.</title>
        <authorList>
            <consortium name="The Broad Institute Genomics Platform"/>
            <consortium name="The Broad Institute Genome Sequencing Center for Infectious Disease"/>
            <person name="Wu L."/>
            <person name="Ma J."/>
        </authorList>
    </citation>
    <scope>NUCLEOTIDE SEQUENCE [LARGE SCALE GENOMIC DNA]</scope>
    <source>
        <strain evidence="4">CGMCC 1.15197</strain>
    </source>
</reference>
<dbReference type="EMBL" id="BMHT01000008">
    <property type="protein sequence ID" value="GGF23405.1"/>
    <property type="molecule type" value="Genomic_DNA"/>
</dbReference>
<keyword evidence="1" id="KW-1133">Transmembrane helix</keyword>
<accession>A0ABQ1UNL9</accession>
<evidence type="ECO:0000313" key="4">
    <source>
        <dbReference type="Proteomes" id="UP000632273"/>
    </source>
</evidence>
<comment type="caution">
    <text evidence="3">The sequence shown here is derived from an EMBL/GenBank/DDBJ whole genome shotgun (WGS) entry which is preliminary data.</text>
</comment>
<dbReference type="InterPro" id="IPR027417">
    <property type="entry name" value="P-loop_NTPase"/>
</dbReference>
<feature type="transmembrane region" description="Helical" evidence="1">
    <location>
        <begin position="120"/>
        <end position="141"/>
    </location>
</feature>
<keyword evidence="4" id="KW-1185">Reference proteome</keyword>
<evidence type="ECO:0000313" key="3">
    <source>
        <dbReference type="EMBL" id="GGF23405.1"/>
    </source>
</evidence>
<feature type="domain" description="KAP NTPase" evidence="2">
    <location>
        <begin position="183"/>
        <end position="450"/>
    </location>
</feature>
<dbReference type="InterPro" id="IPR011646">
    <property type="entry name" value="KAP_P-loop"/>
</dbReference>
<dbReference type="RefSeq" id="WP_188815714.1">
    <property type="nucleotide sequence ID" value="NZ_BMHT01000008.1"/>
</dbReference>
<dbReference type="Pfam" id="PF07693">
    <property type="entry name" value="KAP_NTPase"/>
    <property type="match status" value="1"/>
</dbReference>
<keyword evidence="1" id="KW-0472">Membrane</keyword>
<dbReference type="Gene3D" id="3.40.50.300">
    <property type="entry name" value="P-loop containing nucleotide triphosphate hydrolases"/>
    <property type="match status" value="1"/>
</dbReference>
<sequence>MNTIKFLYRTKILLPIIALLFALLFLSSIVKGLEATLYDNVAKPYLSKVAGNAPHDVLVTLIALSFIAIASIVLRKKLNGYLLLSLSLITLLITSFHVYLRVFTNTWVFTGFKLYDKLKYLDIPVILLFIYCVAAISVYLLKNTQARNLEKKSVENSGKILFPIITNDEPITGTDEHADELSYNGYASTLAASINNNRFDTAFAIGINGPWGTGKTSFINLIICDINKKDTIHIEVSPWNSNTPKDLIKDFFDTMQEALAEHHQSIPYLLTKYSNKLVNIHENKVTSLIKKATSTVANNESINSIHKNINNTLREINKKIIITIDDLDRLDSEEIMEVLRLIRNTANFYNTFFIVAYDRTYVSKALEKHNTHNTNQFINKIFQIEVTLPFYNKDILINKLTAQLIIAFPESEKVFKEAFFGAEINTEPVLIKSWLTSLRDVTRLSNSISLNLSKLIGEANNQIISEVDVHDFTRIEILRLNYPEVYQLLYKQRELFLQRPYYNNEDQKYTLKKKENNDNNEYLLSEHLEDNLEILAIEKHSVSKIIELIAAIFSDSNRIERTKQSIVYPSKFNLYFSYALLHNNLSEISFIRARSSSQDIFNNHIDKWIESGLTDELSERFEYITAFDNPGDYKKVTTAIFYFASRKPKKSFFNKYGDEMIGFNPEKTIYLINIYETHSSNMDEEKNIPLERHEFIEFVRELFINASSPFIFESSIIKKISKEYQHTFTLSPEEINNIATNYLQKYCNQSDARFKTAQTLFLNCATYKDGKYERPSSHAKSIYLFFAVERALDDFIHSILYRWSTDGDKFLIGPYAKDYYGNYETLVNVIKKSTFANWNYLPEFIRFYEVFKKNQYTPVEFDFKDIPIQRVSYDTSNS</sequence>
<feature type="transmembrane region" description="Helical" evidence="1">
    <location>
        <begin position="56"/>
        <end position="74"/>
    </location>
</feature>
<dbReference type="InterPro" id="IPR052754">
    <property type="entry name" value="NTPase_KAP_P-loop"/>
</dbReference>
<gene>
    <name evidence="3" type="ORF">GCM10011383_38780</name>
</gene>
<dbReference type="PANTHER" id="PTHR22674">
    <property type="entry name" value="NTPASE, KAP FAMILY P-LOOP DOMAIN-CONTAINING 1"/>
    <property type="match status" value="1"/>
</dbReference>
<dbReference type="Proteomes" id="UP000632273">
    <property type="component" value="Unassembled WGS sequence"/>
</dbReference>
<name>A0ABQ1UNL9_9BACT</name>